<dbReference type="EMBL" id="BK016184">
    <property type="protein sequence ID" value="DAG00879.1"/>
    <property type="molecule type" value="Genomic_DNA"/>
</dbReference>
<feature type="compositionally biased region" description="Basic and acidic residues" evidence="1">
    <location>
        <begin position="1149"/>
        <end position="1173"/>
    </location>
</feature>
<feature type="region of interest" description="Disordered" evidence="1">
    <location>
        <begin position="1856"/>
        <end position="1887"/>
    </location>
</feature>
<accession>A0A8S5V2N3</accession>
<feature type="compositionally biased region" description="Basic and acidic residues" evidence="1">
    <location>
        <begin position="1859"/>
        <end position="1868"/>
    </location>
</feature>
<organism evidence="2">
    <name type="scientific">CrAss-like virus sp. ctelJ1</name>
    <dbReference type="NCBI Taxonomy" id="2825838"/>
    <lineage>
        <taxon>Viruses</taxon>
        <taxon>Duplodnaviria</taxon>
        <taxon>Heunggongvirae</taxon>
        <taxon>Uroviricota</taxon>
        <taxon>Caudoviricetes</taxon>
        <taxon>Crassvirales</taxon>
    </lineage>
</organism>
<name>A0A8S5V2N3_9CAUD</name>
<evidence type="ECO:0000313" key="2">
    <source>
        <dbReference type="EMBL" id="DAG00879.1"/>
    </source>
</evidence>
<feature type="region of interest" description="Disordered" evidence="1">
    <location>
        <begin position="1080"/>
        <end position="1174"/>
    </location>
</feature>
<feature type="region of interest" description="Disordered" evidence="1">
    <location>
        <begin position="1"/>
        <end position="25"/>
    </location>
</feature>
<protein>
    <submittedName>
        <fullName evidence="2">Structural protein</fullName>
    </submittedName>
</protein>
<proteinExistence type="predicted"/>
<feature type="compositionally biased region" description="Polar residues" evidence="1">
    <location>
        <begin position="1"/>
        <end position="21"/>
    </location>
</feature>
<feature type="compositionally biased region" description="Basic and acidic residues" evidence="1">
    <location>
        <begin position="1100"/>
        <end position="1114"/>
    </location>
</feature>
<reference evidence="2" key="1">
    <citation type="journal article" date="2021" name="Proc. Natl. Acad. Sci. U.S.A.">
        <title>A Catalog of Tens of Thousands of Viruses from Human Metagenomes Reveals Hidden Associations with Chronic Diseases.</title>
        <authorList>
            <person name="Tisza M.J."/>
            <person name="Buck C.B."/>
        </authorList>
    </citation>
    <scope>NUCLEOTIDE SEQUENCE</scope>
    <source>
        <strain evidence="2">CtelJ1</strain>
    </source>
</reference>
<feature type="region of interest" description="Disordered" evidence="1">
    <location>
        <begin position="1258"/>
        <end position="1280"/>
    </location>
</feature>
<sequence>MAQNTGDINNQFNYNDPTLTNPEGLGSLVQSEEQIRRDELANLAAVRNAYRKARPNVINAMQDADQVRSMDYTRGDIYIPDNDYGKRNVDKKITDFGNIIGLENARGEAQSAFAQVTNGIIKGTVLAGTTFADGVVGSIVGLLNIANDAANDGINGAGDALNSFIDNPFSRYMQKINDWSEKAFPNFYTDEERSKTWGTNVFSANFLGDHLIKNLGFMIGAAYSGRVNAGILSKAAGLNKVRDAYRGLNIVTKDGKKLSEASKIYEAYKKGNAYIDGVLIGDHLANMAKKTKRLEFGLQTFGAITSAMGEGRIEAIQNTEDWYTREKGMIEERTNQAEKNVTNDVMAEQNDDGSYKYSRLVYNPETGSAQRQLTDEGFNEVQRRVGILQAEYEGALDQIDRSRATMANSIFLMNVGLLSASNLWIYGRFLSGGFKTGTKYTKMISEDSRKILSDAIRNGGKISEDIAKADMKRFWKNIGKATSVPITEGPWEEMMQQSIATGMGKRESSRLNAYYGYQFDDEAESEAVNWMNSLLDGIEQTYTDPKQWEQGFVGAISSLAGIPSFHMRVNEAGKKRPSVSFNGELWDSIKDAREYREQAQNTADEVNKALKDERFVDLWRGYIRHKKYDNDKAQFLKELDQFEFNNAEIGQIVSDIELFDKAGMLDDLKTIIEQVSNITEQDADQIRKDTTVVDLQKGLYDGMTDQEVVDKVKSNAAEFKDFVDQYTKVRDDINTIYGGKVDDEVLRTMTWQTMVINDVEKRTKQLVDEVFPRLNELATTANEAMVDTPTHFYLNDLNDLNAVVYKKGSKEYSILNELLHSIRDFRTNEITLAKLNTEVNDAYNRWVSLGSKETKKSSAFRALLEANKNLSEGLANANITSGITDAQLDVLNAADLGQLIVKTQDLIRLVAYRNDFLNNLKLLSSHPELFTKEAVAANKEAIAKHSKEEAQRIYSELSNTDPSYRDAIANMSAETVKEFDKLIDDGDNEILKQQKESLSKYDDVVKRIFNVIKDDMFGEDENSSVVAKSLVGRIRELVNENSDSDDFLASMKNIADEAIDKGDTVTADYINHLLNEYSTRKTRSKRADKTVGGKKPTTKSKREDQLDEAVKSEVPDDAGGFTPTFKKRSETQDSDDDGVTIDTTPETPSEGKESGNKPKPEEREQAAKAKEETQGANAIKFSDIITKASKKDVDSLKSLISQLSVGDVVSNEQADILREMAEHKILELISQVDTGQEDGSAEQSKAVIVKEATKNDTDPAALSSGIDSKDGNGQSSNKDFVKIDSGSLRGWVVTENDIRESVGGNKVAYTPDGERVPELLALQSALKKYNAYKFVDSGALGVLNHIYKQRGNDNGVPIRFVIDPLQSKKVDDKDFYTVMLAVEISPEDRSTLGPYAKFMNTQTIDGKEYQIVGALKVGGNKGDAAYIEAKNAYNLLYGMVIQDVARQANNGPIERLYVADNVQSSISTFWNGRMEVATNGKPAGFRSLKERLADYGLPYGFSIYFPGVSGGMVSFFTNKYMQRNGDKIMGPINGANQGSVWLNVIDPSGGIKQVYLRVKRVSEYDFENGTEFANDIKNQMKILVDTNAPFVNKLRAKVKLSQMIYIPKGYVFSFNDKNGSVSLRFGKGTGDVITTVEDFINVMKSDDSLRFQVSENTISTPAKQKALIDADILETDYASLMPFNSSFSISFVGLDGQPTSQGMAIRGDLRASSRNNELEKIQYNNTLYHYNTTTGEAFSRDGEVITDGVLLAKLGFISNIKSGIIAGEDGTMSITESGVPQKFKLFSTKIGTDTMYAIKFDNTKETLLDESDPKDKNIIDKAKAAINAFKSSNAIINGPGISPVIKPAETSQAQIAHPVIERPQEAKPKPGPKSGKRGKRAVSSGEVKPLFPTNQGAVLAEQPATLIAQISEMVKGHNMEPSWRNKFYGMIPMDVTQEIFKMLLDEDVDVGNPTAINEAINKIAGQQPDLKSAIERIEALLDEKINCG</sequence>
<evidence type="ECO:0000256" key="1">
    <source>
        <dbReference type="SAM" id="MobiDB-lite"/>
    </source>
</evidence>